<evidence type="ECO:0000259" key="3">
    <source>
        <dbReference type="SMART" id="SM00903"/>
    </source>
</evidence>
<feature type="domain" description="Flavin reductase like" evidence="3">
    <location>
        <begin position="36"/>
        <end position="176"/>
    </location>
</feature>
<sequence length="189" mass="20477">MRLLGKRDLKQTILTGGAGMTDLDVLAGSEAFEKVVGLLDYPMFVVTTRAGDHRAGCLVGFSSQVSIHPSRFLVGLSKKNHTYRVAADGATHLAVHLLAKEHRELARLFGSETGDRVDKFSRCRWHDGPEGLPVLADASAWFAGRILERFDLGDHVGHLVEPVAGAAPEELGNLVTFTDVKDLEPGHEA</sequence>
<dbReference type="GO" id="GO:0042602">
    <property type="term" value="F:riboflavin reductase (NADPH) activity"/>
    <property type="evidence" value="ECO:0007669"/>
    <property type="project" value="TreeGrafter"/>
</dbReference>
<proteinExistence type="inferred from homology"/>
<dbReference type="PANTHER" id="PTHR30466:SF15">
    <property type="entry name" value="POSSIBLE OXIDOREDUCTASE"/>
    <property type="match status" value="1"/>
</dbReference>
<keyword evidence="2" id="KW-0560">Oxidoreductase</keyword>
<dbReference type="Gene3D" id="2.30.110.10">
    <property type="entry name" value="Electron Transport, Fmn-binding Protein, Chain A"/>
    <property type="match status" value="1"/>
</dbReference>
<gene>
    <name evidence="4" type="ORF">MAIC_28910</name>
</gene>
<dbReference type="SUPFAM" id="SSF50475">
    <property type="entry name" value="FMN-binding split barrel"/>
    <property type="match status" value="1"/>
</dbReference>
<dbReference type="InterPro" id="IPR050268">
    <property type="entry name" value="NADH-dep_flavin_reductase"/>
</dbReference>
<dbReference type="InterPro" id="IPR002563">
    <property type="entry name" value="Flavin_Rdtase-like_dom"/>
</dbReference>
<accession>A0AAD1MC33</accession>
<organism evidence="4 5">
    <name type="scientific">Mycolicibacterium aichiense</name>
    <dbReference type="NCBI Taxonomy" id="1799"/>
    <lineage>
        <taxon>Bacteria</taxon>
        <taxon>Bacillati</taxon>
        <taxon>Actinomycetota</taxon>
        <taxon>Actinomycetes</taxon>
        <taxon>Mycobacteriales</taxon>
        <taxon>Mycobacteriaceae</taxon>
        <taxon>Mycolicibacterium</taxon>
    </lineage>
</organism>
<evidence type="ECO:0000256" key="2">
    <source>
        <dbReference type="ARBA" id="ARBA00023002"/>
    </source>
</evidence>
<comment type="similarity">
    <text evidence="1">Belongs to the non-flavoprotein flavin reductase family.</text>
</comment>
<dbReference type="Pfam" id="PF01613">
    <property type="entry name" value="Flavin_Reduct"/>
    <property type="match status" value="1"/>
</dbReference>
<dbReference type="SMART" id="SM00903">
    <property type="entry name" value="Flavin_Reduct"/>
    <property type="match status" value="1"/>
</dbReference>
<dbReference type="KEGG" id="maic:MAIC_28910"/>
<reference evidence="4 5" key="1">
    <citation type="journal article" date="2019" name="Emerg. Microbes Infect.">
        <title>Comprehensive subspecies identification of 175 nontuberculous mycobacteria species based on 7547 genomic profiles.</title>
        <authorList>
            <person name="Matsumoto Y."/>
            <person name="Kinjo T."/>
            <person name="Motooka D."/>
            <person name="Nabeya D."/>
            <person name="Jung N."/>
            <person name="Uechi K."/>
            <person name="Horii T."/>
            <person name="Iida T."/>
            <person name="Fujita J."/>
            <person name="Nakamura S."/>
        </authorList>
    </citation>
    <scope>NUCLEOTIDE SEQUENCE [LARGE SCALE GENOMIC DNA]</scope>
    <source>
        <strain evidence="4 5">JCM 6376</strain>
    </source>
</reference>
<keyword evidence="5" id="KW-1185">Reference proteome</keyword>
<dbReference type="EMBL" id="AP022561">
    <property type="protein sequence ID" value="BBX08088.1"/>
    <property type="molecule type" value="Genomic_DNA"/>
</dbReference>
<evidence type="ECO:0000256" key="1">
    <source>
        <dbReference type="ARBA" id="ARBA00008898"/>
    </source>
</evidence>
<name>A0AAD1MC33_9MYCO</name>
<evidence type="ECO:0000313" key="5">
    <source>
        <dbReference type="Proteomes" id="UP000467327"/>
    </source>
</evidence>
<evidence type="ECO:0000313" key="4">
    <source>
        <dbReference type="EMBL" id="BBX08088.1"/>
    </source>
</evidence>
<dbReference type="Proteomes" id="UP000467327">
    <property type="component" value="Chromosome"/>
</dbReference>
<dbReference type="InterPro" id="IPR012349">
    <property type="entry name" value="Split_barrel_FMN-bd"/>
</dbReference>
<dbReference type="GO" id="GO:0010181">
    <property type="term" value="F:FMN binding"/>
    <property type="evidence" value="ECO:0007669"/>
    <property type="project" value="InterPro"/>
</dbReference>
<protein>
    <submittedName>
        <fullName evidence="4">Oxidoreductase</fullName>
    </submittedName>
</protein>
<dbReference type="PANTHER" id="PTHR30466">
    <property type="entry name" value="FLAVIN REDUCTASE"/>
    <property type="match status" value="1"/>
</dbReference>
<dbReference type="AlphaFoldDB" id="A0AAD1MC33"/>